<dbReference type="PANTHER" id="PTHR10000:SF25">
    <property type="entry name" value="PHOSPHATASE YKRA-RELATED"/>
    <property type="match status" value="1"/>
</dbReference>
<dbReference type="PANTHER" id="PTHR10000">
    <property type="entry name" value="PHOSPHOSERINE PHOSPHATASE"/>
    <property type="match status" value="1"/>
</dbReference>
<dbReference type="EMBL" id="LR134350">
    <property type="protein sequence ID" value="VEG26248.1"/>
    <property type="molecule type" value="Genomic_DNA"/>
</dbReference>
<dbReference type="Gene3D" id="3.30.1240.10">
    <property type="match status" value="1"/>
</dbReference>
<dbReference type="GO" id="GO:0016791">
    <property type="term" value="F:phosphatase activity"/>
    <property type="evidence" value="ECO:0007669"/>
    <property type="project" value="TreeGrafter"/>
</dbReference>
<gene>
    <name evidence="1" type="ORF">NCTC11636_00425</name>
</gene>
<dbReference type="InterPro" id="IPR036412">
    <property type="entry name" value="HAD-like_sf"/>
</dbReference>
<dbReference type="GO" id="GO:0000287">
    <property type="term" value="F:magnesium ion binding"/>
    <property type="evidence" value="ECO:0007669"/>
    <property type="project" value="TreeGrafter"/>
</dbReference>
<organism evidence="1 2">
    <name type="scientific">Actinomyces howellii</name>
    <dbReference type="NCBI Taxonomy" id="52771"/>
    <lineage>
        <taxon>Bacteria</taxon>
        <taxon>Bacillati</taxon>
        <taxon>Actinomycetota</taxon>
        <taxon>Actinomycetes</taxon>
        <taxon>Actinomycetales</taxon>
        <taxon>Actinomycetaceae</taxon>
        <taxon>Actinomyces</taxon>
    </lineage>
</organism>
<dbReference type="GO" id="GO:0005829">
    <property type="term" value="C:cytosol"/>
    <property type="evidence" value="ECO:0007669"/>
    <property type="project" value="TreeGrafter"/>
</dbReference>
<protein>
    <submittedName>
        <fullName evidence="1">Bifunctional phosphatase/peptidyl-prolyl cis-trans isomerase</fullName>
    </submittedName>
</protein>
<dbReference type="InterPro" id="IPR000150">
    <property type="entry name" value="Cof"/>
</dbReference>
<keyword evidence="2" id="KW-1185">Reference proteome</keyword>
<dbReference type="KEGG" id="ahw:NCTC11636_00425"/>
<dbReference type="AlphaFoldDB" id="A0A3S4RVB0"/>
<name>A0A3S4RVB0_9ACTO</name>
<dbReference type="NCBIfam" id="TIGR00099">
    <property type="entry name" value="Cof-subfamily"/>
    <property type="match status" value="1"/>
</dbReference>
<dbReference type="RefSeq" id="WP_126381644.1">
    <property type="nucleotide sequence ID" value="NZ_LR134350.1"/>
</dbReference>
<reference evidence="1 2" key="1">
    <citation type="submission" date="2018-12" db="EMBL/GenBank/DDBJ databases">
        <authorList>
            <consortium name="Pathogen Informatics"/>
        </authorList>
    </citation>
    <scope>NUCLEOTIDE SEQUENCE [LARGE SCALE GENOMIC DNA]</scope>
    <source>
        <strain evidence="1 2">NCTC11636</strain>
    </source>
</reference>
<dbReference type="InterPro" id="IPR023214">
    <property type="entry name" value="HAD_sf"/>
</dbReference>
<keyword evidence="1" id="KW-0413">Isomerase</keyword>
<dbReference type="Pfam" id="PF08282">
    <property type="entry name" value="Hydrolase_3"/>
    <property type="match status" value="1"/>
</dbReference>
<dbReference type="GO" id="GO:0016853">
    <property type="term" value="F:isomerase activity"/>
    <property type="evidence" value="ECO:0007669"/>
    <property type="project" value="UniProtKB-KW"/>
</dbReference>
<evidence type="ECO:0000313" key="2">
    <source>
        <dbReference type="Proteomes" id="UP000266895"/>
    </source>
</evidence>
<dbReference type="OrthoDB" id="3180855at2"/>
<dbReference type="PROSITE" id="PS01228">
    <property type="entry name" value="COF_1"/>
    <property type="match status" value="1"/>
</dbReference>
<dbReference type="Proteomes" id="UP000266895">
    <property type="component" value="Chromosome"/>
</dbReference>
<accession>A0A3S4RVB0</accession>
<dbReference type="Gene3D" id="3.40.50.1000">
    <property type="entry name" value="HAD superfamily/HAD-like"/>
    <property type="match status" value="1"/>
</dbReference>
<evidence type="ECO:0000313" key="1">
    <source>
        <dbReference type="EMBL" id="VEG26248.1"/>
    </source>
</evidence>
<proteinExistence type="predicted"/>
<dbReference type="SUPFAM" id="SSF56784">
    <property type="entry name" value="HAD-like"/>
    <property type="match status" value="1"/>
</dbReference>
<sequence>MSTTTRPRLVLVDVDGTLVTYANELPESAVAAVRAARRLGHRVYPATGRSKAEMPGWITDIGFDGVVCANGAYVEHEGTVVMHQCLSRQDCAALVGWLRARDLPFYLEANSGLYPSPGFRQAALPAIRAYLAGGDGALPQPDLGPQDVDEVLHGLIDTDELVREDVNKISYVLSGPEDLDAARTTFSHLRHGSWGGRGHDALFGDVGVTEVSKEHALTVLADHLGVRLEDTICLGDASVDIGMLRLGGVGVAMGNASPEAKAAADLVTAAVEDDGLARAFELLGLLDEPGGT</sequence>